<evidence type="ECO:0000313" key="5">
    <source>
        <dbReference type="Proteomes" id="UP000234329"/>
    </source>
</evidence>
<sequence length="202" mass="22547">ASVNWYYMHFANQYIPVTLADGTVINASGTSDYQGVNLFVTDRPLYWLHVYSNLSFEKADYASYSISGKDYSGLPVSYVPSTLFNIGAYAKWYYSGMLFEPRVWVKYVGPQSIFDKENKLPSEQKMSAYTTLNLGLKAVVPVHLDFLHQLRVGLTLKNVTGNQYNGYEYITSGKTFGGDSKGALLGFPGAPREVYASLSAKF</sequence>
<keyword evidence="3" id="KW-0998">Cell outer membrane</keyword>
<comment type="subcellular location">
    <subcellularLocation>
        <location evidence="1">Cell outer membrane</location>
    </subcellularLocation>
</comment>
<dbReference type="AlphaFoldDB" id="A0A2I1DNR1"/>
<organism evidence="4 5">
    <name type="scientific">Acidithiobacillus marinus</name>
    <dbReference type="NCBI Taxonomy" id="187490"/>
    <lineage>
        <taxon>Bacteria</taxon>
        <taxon>Pseudomonadati</taxon>
        <taxon>Pseudomonadota</taxon>
        <taxon>Acidithiobacillia</taxon>
        <taxon>Acidithiobacillales</taxon>
        <taxon>Acidithiobacillaceae</taxon>
        <taxon>Acidithiobacillus</taxon>
    </lineage>
</organism>
<evidence type="ECO:0008006" key="6">
    <source>
        <dbReference type="Google" id="ProtNLM"/>
    </source>
</evidence>
<reference evidence="4 5" key="1">
    <citation type="submission" date="2017-03" db="EMBL/GenBank/DDBJ databases">
        <title>Draft genime sequence of the acidophilic sulfur-oxidizing bacterium Acidithiobacillus sp. SH, isolated from seawater.</title>
        <authorList>
            <person name="Sharmin S."/>
            <person name="Tokuhisa M."/>
            <person name="Kanao T."/>
            <person name="Kamimura K."/>
        </authorList>
    </citation>
    <scope>NUCLEOTIDE SEQUENCE [LARGE SCALE GENOMIC DNA]</scope>
    <source>
        <strain evidence="4 5">SH</strain>
    </source>
</reference>
<keyword evidence="5" id="KW-1185">Reference proteome</keyword>
<evidence type="ECO:0000313" key="4">
    <source>
        <dbReference type="EMBL" id="PKY11525.1"/>
    </source>
</evidence>
<feature type="non-terminal residue" evidence="4">
    <location>
        <position position="1"/>
    </location>
</feature>
<accession>A0A2I1DNR1</accession>
<proteinExistence type="predicted"/>
<evidence type="ECO:0000256" key="2">
    <source>
        <dbReference type="ARBA" id="ARBA00023136"/>
    </source>
</evidence>
<gene>
    <name evidence="4" type="ORF">B1757_03930</name>
</gene>
<protein>
    <recommendedName>
        <fullName evidence="6">TonB-dependent receptor</fullName>
    </recommendedName>
</protein>
<dbReference type="Gene3D" id="2.40.170.20">
    <property type="entry name" value="TonB-dependent receptor, beta-barrel domain"/>
    <property type="match status" value="1"/>
</dbReference>
<keyword evidence="2" id="KW-0472">Membrane</keyword>
<dbReference type="SUPFAM" id="SSF56935">
    <property type="entry name" value="Porins"/>
    <property type="match status" value="1"/>
</dbReference>
<dbReference type="InterPro" id="IPR036942">
    <property type="entry name" value="Beta-barrel_TonB_sf"/>
</dbReference>
<dbReference type="InParanoid" id="A0A2I1DNR1"/>
<evidence type="ECO:0000256" key="1">
    <source>
        <dbReference type="ARBA" id="ARBA00004442"/>
    </source>
</evidence>
<name>A0A2I1DNR1_9PROT</name>
<dbReference type="GO" id="GO:0009279">
    <property type="term" value="C:cell outer membrane"/>
    <property type="evidence" value="ECO:0007669"/>
    <property type="project" value="UniProtKB-SubCell"/>
</dbReference>
<evidence type="ECO:0000256" key="3">
    <source>
        <dbReference type="ARBA" id="ARBA00023237"/>
    </source>
</evidence>
<dbReference type="Proteomes" id="UP000234329">
    <property type="component" value="Unassembled WGS sequence"/>
</dbReference>
<comment type="caution">
    <text evidence="4">The sequence shown here is derived from an EMBL/GenBank/DDBJ whole genome shotgun (WGS) entry which is preliminary data.</text>
</comment>
<dbReference type="EMBL" id="MXAV01000012">
    <property type="protein sequence ID" value="PKY11525.1"/>
    <property type="molecule type" value="Genomic_DNA"/>
</dbReference>